<dbReference type="SUPFAM" id="SSF56672">
    <property type="entry name" value="DNA/RNA polymerases"/>
    <property type="match status" value="1"/>
</dbReference>
<dbReference type="SUPFAM" id="SSF53098">
    <property type="entry name" value="Ribonuclease H-like"/>
    <property type="match status" value="1"/>
</dbReference>
<organism evidence="7">
    <name type="scientific">Tanacetum cinerariifolium</name>
    <name type="common">Dalmatian daisy</name>
    <name type="synonym">Chrysanthemum cinerariifolium</name>
    <dbReference type="NCBI Taxonomy" id="118510"/>
    <lineage>
        <taxon>Eukaryota</taxon>
        <taxon>Viridiplantae</taxon>
        <taxon>Streptophyta</taxon>
        <taxon>Embryophyta</taxon>
        <taxon>Tracheophyta</taxon>
        <taxon>Spermatophyta</taxon>
        <taxon>Magnoliopsida</taxon>
        <taxon>eudicotyledons</taxon>
        <taxon>Gunneridae</taxon>
        <taxon>Pentapetalae</taxon>
        <taxon>asterids</taxon>
        <taxon>campanulids</taxon>
        <taxon>Asterales</taxon>
        <taxon>Asteraceae</taxon>
        <taxon>Asteroideae</taxon>
        <taxon>Anthemideae</taxon>
        <taxon>Anthemidinae</taxon>
        <taxon>Tanacetum</taxon>
    </lineage>
</organism>
<keyword evidence="3" id="KW-0862">Zinc</keyword>
<dbReference type="PROSITE" id="PS50158">
    <property type="entry name" value="ZF_CCHC"/>
    <property type="match status" value="1"/>
</dbReference>
<proteinExistence type="predicted"/>
<evidence type="ECO:0000256" key="1">
    <source>
        <dbReference type="ARBA" id="ARBA00022723"/>
    </source>
</evidence>
<dbReference type="InterPro" id="IPR013103">
    <property type="entry name" value="RVT_2"/>
</dbReference>
<evidence type="ECO:0000313" key="7">
    <source>
        <dbReference type="EMBL" id="GEU55920.1"/>
    </source>
</evidence>
<dbReference type="EMBL" id="BKCJ010003574">
    <property type="protein sequence ID" value="GEU55920.1"/>
    <property type="molecule type" value="Genomic_DNA"/>
</dbReference>
<feature type="region of interest" description="Disordered" evidence="5">
    <location>
        <begin position="1"/>
        <end position="23"/>
    </location>
</feature>
<feature type="compositionally biased region" description="Polar residues" evidence="5">
    <location>
        <begin position="250"/>
        <end position="264"/>
    </location>
</feature>
<accession>A0A6L2L4C0</accession>
<comment type="caution">
    <text evidence="7">The sequence shown here is derived from an EMBL/GenBank/DDBJ whole genome shotgun (WGS) entry which is preliminary data.</text>
</comment>
<dbReference type="Pfam" id="PF25597">
    <property type="entry name" value="SH3_retrovirus"/>
    <property type="match status" value="1"/>
</dbReference>
<dbReference type="InterPro" id="IPR001878">
    <property type="entry name" value="Znf_CCHC"/>
</dbReference>
<dbReference type="InterPro" id="IPR043502">
    <property type="entry name" value="DNA/RNA_pol_sf"/>
</dbReference>
<dbReference type="InterPro" id="IPR036397">
    <property type="entry name" value="RNaseH_sf"/>
</dbReference>
<keyword evidence="2" id="KW-0378">Hydrolase</keyword>
<dbReference type="InterPro" id="IPR039537">
    <property type="entry name" value="Retrotran_Ty1/copia-like"/>
</dbReference>
<dbReference type="InterPro" id="IPR057670">
    <property type="entry name" value="SH3_retrovirus"/>
</dbReference>
<keyword evidence="4" id="KW-0175">Coiled coil</keyword>
<dbReference type="Pfam" id="PF14223">
    <property type="entry name" value="Retrotran_gag_2"/>
    <property type="match status" value="1"/>
</dbReference>
<evidence type="ECO:0000259" key="6">
    <source>
        <dbReference type="PROSITE" id="PS50158"/>
    </source>
</evidence>
<feature type="region of interest" description="Disordered" evidence="5">
    <location>
        <begin position="1927"/>
        <end position="1949"/>
    </location>
</feature>
<evidence type="ECO:0000256" key="2">
    <source>
        <dbReference type="ARBA" id="ARBA00022801"/>
    </source>
</evidence>
<feature type="region of interest" description="Disordered" evidence="5">
    <location>
        <begin position="1440"/>
        <end position="1464"/>
    </location>
</feature>
<feature type="coiled-coil region" evidence="4">
    <location>
        <begin position="582"/>
        <end position="609"/>
    </location>
</feature>
<feature type="compositionally biased region" description="Polar residues" evidence="5">
    <location>
        <begin position="1937"/>
        <end position="1949"/>
    </location>
</feature>
<keyword evidence="1" id="KW-0479">Metal-binding</keyword>
<dbReference type="PANTHER" id="PTHR42648">
    <property type="entry name" value="TRANSPOSASE, PUTATIVE-RELATED"/>
    <property type="match status" value="1"/>
</dbReference>
<dbReference type="Pfam" id="PF07727">
    <property type="entry name" value="RVT_2"/>
    <property type="match status" value="1"/>
</dbReference>
<dbReference type="InterPro" id="IPR012337">
    <property type="entry name" value="RNaseH-like_sf"/>
</dbReference>
<sequence>MIATPGEPDRPVQVPESFHEQTDEELRENDIKRMDADDQTIQTILLGLPEDVYVAIDSYETAKEIWERVRQMMKGSDIGEQEKKAKLFIEWEKFTAEGIRIGNQARCYNCRGLGHTARNCTARPKRRDVAYLQTQLLIAQKEEAGIQLQAEEFDFMAAAGDLDEIEEVNANCILMANLQHASKSGTQLDKAPVYDIDGSAEVQLNDNCYDNEIFNMFTQEEHYTDLLEPIPEPQLVPRNDNHVTSVAPSMVQSGGTVETSSSPNEETRAHQETIYRNLVDQITQVNMVNYNMRATNAELKSELARYKIQEQRVEISQEKYDKLEKCYQKSVYQEQYLTRKINALHLSSAKQIMTLNDEISNHNKQLSKEKSSISSLMEENKRLKHDFKTREDKFLDKEVDLEAKIKDLKNILLKSDQSIQTMHMLNPKPNSFYHPNQKMALGYPNPSYLKKAQLKQQSLYNGNLMLEEHDPPAMYDSEETLKLAQESREKIRFLKKEIKPANYAKINHLSGVFVPQTAKSKEELFLSNVSNMVTDFKTISIPNEYLSDDATPSVERLQAQLRDLKGKSSDTPSASNTFDPLNQKLESKIEELEFQVVNYEREMSHLNTTYKNLFESITSNRAHAKLHNFIYENAQLRARVFKNTSESMNNTSGTSVTPHVDKPKLSAVTPHSKKLHASIPSHSIPQPIEFNVVKHRNVIALEMNARVPSTSKSSEVKKNVTVEDHRKTLLLSKNQKTMSSECNNIKLAIRNDKAEIIYGTNEKKVSKFNCVSGQVLGIKCSKAFSLPVMKIPLLEYFATVGKGSACESSTEKKGRIVAITTEDMQKRRNDVKARTTLLLALPDEHQLRFSKYETAQELWGAILKTFGGNEATKKTKKNQLKQQYGNFKAKGSEDLEQTFNRLQAIVSHLEFMDVEIEQDDLNQKFLTSLAPEWLMYIIVWRNRDDLDTMSLDDVYNHLKVYEPEVQKKSETNSQNMAFISSSNTSSGKSEVHTASVLISSTQVSTASTNVAAASISHDIVCAFIASQSNGPKEEEQASKDLMGIYGIGWDWSYMANEEENHALVADEEVSTEFALMAKSSSSSENEVEARLVEFKTQEIKFCEKIRGVKRDVEVRNNKIEYLMNELEQGNSQNNINDKGYWDSGCSRHITSNISYLFKYEPYDGGYVSFGQGGGKITGEGKQHKASCKTKLVNSVSKPLHTLHMDLFVPTSVSSLNHKWYCLVVTDDFSREFSNAMTPQQNGVAERRNKTLIEAARTMLADAKLPVTFWAEAVNTACYVQIRVLVNKSQNKTPYELFNSRTPAIRFLRPFGCHVMILNTLDHLGKFDAKGDEGYFVGYSMFSKAFRVFNKRTKKVEENLHVDFLENKLIEKGDGLNWLFDIDTLTNSMNYVLVVVVGTSSTNISGTKDVASQAVKKDVSSLRYIALLNWFHEAHMESSNSDAQDACNGDVPESSGISNPTATLKIPPADQMESLTVESKFPLVEADLSNMESSIPASPTPTFKIHKDHPKSQIISLVDTPVQTRHKSKEMEEHSFIATIHQKTTPNLIQFCLFSCFLSQKEPKKIFNALKDPSWVEAMQEELLQFKIQNVWILVDCPKGIRPIGIKWVLKNKKDERGIVIRNKARLVAQGHTQEEGIDYEEVFAPVTRIEAIRLFLAYASFMGFTVYQMDVKSAFLYGTIDEETLFLRKHRGDFLLVQVYVDDIIFGSSNPQLCREFKALMHDKFQMNAMGQLTFFLGLQVLQKKDGIFLSQDKYVGDILKKFRYSDVRSANTPMDKENPWGKDGPGKDVKLHLYTSMIGSLMYLTASRPDILFAVYACARHQVKPKEYSNYGGATHDRKSTTGGCQFLGRRLISWQCKKQTIVATSITEAEYVTAASGCGQVLWIQNQMLDYGIETTNEEKKILGTIDGKPRTISESSLRRHLKLNDAEGDRENINKTSTLPHESSPRVTSLAADEGSMQQKLQELIDLCTSLQRQQIQMADKIKDQDLEISGLKARVKVLEDKDRGWEEPQEDAPIKGRSMEIGEEVRVERSTALGSNDTKKMVNVLSSMEAANILTSGVAVISVSPVAAATTVGVPTVSGLVPTEKVVESGVPNKKKLQKQIDAQVAREMEEEFAIDNQRSNEVIAKHLQEYEQVATDLTIGEKIELINELKQLEDFVPMSLIQEAERVKRKGLKLDQGSSKRMKTSEDVSEEDLKGMMQLVPVEEVYVKALQVKHHIIDLEIHSKGKKDYLKIIRLGGHTAVYHFFVDMLKQFDREDLHQLWDLVKETLSIRQATKDKEKEL</sequence>
<feature type="domain" description="CCHC-type" evidence="6">
    <location>
        <begin position="106"/>
        <end position="120"/>
    </location>
</feature>
<feature type="region of interest" description="Disordered" evidence="5">
    <location>
        <begin position="250"/>
        <end position="269"/>
    </location>
</feature>
<evidence type="ECO:0000256" key="5">
    <source>
        <dbReference type="SAM" id="MobiDB-lite"/>
    </source>
</evidence>
<evidence type="ECO:0000256" key="3">
    <source>
        <dbReference type="PROSITE-ProRule" id="PRU00047"/>
    </source>
</evidence>
<keyword evidence="3" id="KW-0863">Zinc-finger</keyword>
<reference evidence="7" key="1">
    <citation type="journal article" date="2019" name="Sci. Rep.">
        <title>Draft genome of Tanacetum cinerariifolium, the natural source of mosquito coil.</title>
        <authorList>
            <person name="Yamashiro T."/>
            <person name="Shiraishi A."/>
            <person name="Satake H."/>
            <person name="Nakayama K."/>
        </authorList>
    </citation>
    <scope>NUCLEOTIDE SEQUENCE</scope>
</reference>
<name>A0A6L2L4C0_TANCI</name>
<gene>
    <name evidence="7" type="ORF">Tci_027898</name>
</gene>
<dbReference type="Gene3D" id="3.30.420.10">
    <property type="entry name" value="Ribonuclease H-like superfamily/Ribonuclease H"/>
    <property type="match status" value="1"/>
</dbReference>
<dbReference type="CDD" id="cd09272">
    <property type="entry name" value="RNase_HI_RT_Ty1"/>
    <property type="match status" value="1"/>
</dbReference>
<dbReference type="PANTHER" id="PTHR42648:SF32">
    <property type="entry name" value="RIBONUCLEASE H-LIKE DOMAIN, GAG-PRE-INTEGRASE DOMAIN PROTEIN-RELATED"/>
    <property type="match status" value="1"/>
</dbReference>
<feature type="compositionally biased region" description="Basic and acidic residues" evidence="5">
    <location>
        <begin position="1927"/>
        <end position="1936"/>
    </location>
</feature>
<dbReference type="GO" id="GO:0003676">
    <property type="term" value="F:nucleic acid binding"/>
    <property type="evidence" value="ECO:0007669"/>
    <property type="project" value="InterPro"/>
</dbReference>
<dbReference type="GO" id="GO:0016787">
    <property type="term" value="F:hydrolase activity"/>
    <property type="evidence" value="ECO:0007669"/>
    <property type="project" value="UniProtKB-KW"/>
</dbReference>
<dbReference type="GO" id="GO:0008270">
    <property type="term" value="F:zinc ion binding"/>
    <property type="evidence" value="ECO:0007669"/>
    <property type="project" value="UniProtKB-KW"/>
</dbReference>
<dbReference type="SMART" id="SM00343">
    <property type="entry name" value="ZnF_C2HC"/>
    <property type="match status" value="1"/>
</dbReference>
<evidence type="ECO:0000256" key="4">
    <source>
        <dbReference type="SAM" id="Coils"/>
    </source>
</evidence>
<protein>
    <recommendedName>
        <fullName evidence="6">CCHC-type domain-containing protein</fullName>
    </recommendedName>
</protein>